<gene>
    <name evidence="4" type="ORF">G4B88_018545</name>
</gene>
<name>A0A7J6HH32_CANSA</name>
<dbReference type="PANTHER" id="PTHR33985:SF19">
    <property type="entry name" value="FASCICLIN-LIKE ARABINOGALACTAN PROTEIN 21"/>
    <property type="match status" value="1"/>
</dbReference>
<protein>
    <recommendedName>
        <fullName evidence="3">FAS1 domain-containing protein</fullName>
    </recommendedName>
</protein>
<dbReference type="InterPro" id="IPR052806">
    <property type="entry name" value="Fasciclin-like_AGP"/>
</dbReference>
<comment type="caution">
    <text evidence="4">The sequence shown here is derived from an EMBL/GenBank/DDBJ whole genome shotgun (WGS) entry which is preliminary data.</text>
</comment>
<dbReference type="Proteomes" id="UP000583929">
    <property type="component" value="Unassembled WGS sequence"/>
</dbReference>
<sequence>MAHCCTGSWRAPVYFTVSVILAFIAISTSMHSKTEHPSSPTKLNFHELSLNASKALRKAGFNVMATLLQVSPEIFLLSPNSTIFAIQDDAISNSSLPPWLLRNLLQYHTSPLNLPMKDLLKKPRGSCLPTLHRQKNIAITNIDFKETTVDINNVSVTHPDVFLAETISVHGVLEPFSSLDPEDVHQGWNSIQAPTCNAMSVLVSDAVKSTNMVEWSWIVRLLSSNGFVPFAIGLNSVLEEILKDYKGLNSVTIFAPPNLQSLTSPSPLLKRTVWFHILPQRLTYKELTALPAGTLLMTLVRDLSLEVAGAAGFKGGLIINGIEIVAPDIFTSKKFTVHGISRAFEVADQVAAIVMRIGPTHQRRRVHQLGSGDVNYTQLGQAHDLVAGADGDAKDFGVVMKKAQIPKWLEELDKGRDFVLPRPGGPEALILLLDCHDFSGRRVIAGGSGKSEVGFGGGVWDAGVGDLEEEEKKGDRG</sequence>
<dbReference type="EMBL" id="JAATIQ010000045">
    <property type="protein sequence ID" value="KAF4394395.1"/>
    <property type="molecule type" value="Genomic_DNA"/>
</dbReference>
<dbReference type="SMART" id="SM00554">
    <property type="entry name" value="FAS1"/>
    <property type="match status" value="2"/>
</dbReference>
<evidence type="ECO:0000313" key="4">
    <source>
        <dbReference type="EMBL" id="KAF4394395.1"/>
    </source>
</evidence>
<keyword evidence="2" id="KW-0812">Transmembrane</keyword>
<dbReference type="SUPFAM" id="SSF82153">
    <property type="entry name" value="FAS1 domain"/>
    <property type="match status" value="2"/>
</dbReference>
<feature type="domain" description="FAS1" evidence="3">
    <location>
        <begin position="252"/>
        <end position="347"/>
    </location>
</feature>
<keyword evidence="5" id="KW-1185">Reference proteome</keyword>
<dbReference type="PANTHER" id="PTHR33985">
    <property type="entry name" value="OS02G0491300 PROTEIN-RELATED"/>
    <property type="match status" value="1"/>
</dbReference>
<dbReference type="Gene3D" id="2.30.180.10">
    <property type="entry name" value="FAS1 domain"/>
    <property type="match status" value="2"/>
</dbReference>
<evidence type="ECO:0000259" key="3">
    <source>
        <dbReference type="SMART" id="SM00554"/>
    </source>
</evidence>
<evidence type="ECO:0000256" key="1">
    <source>
        <dbReference type="ARBA" id="ARBA00007843"/>
    </source>
</evidence>
<dbReference type="InterPro" id="IPR000782">
    <property type="entry name" value="FAS1_domain"/>
</dbReference>
<keyword evidence="2" id="KW-1133">Transmembrane helix</keyword>
<comment type="similarity">
    <text evidence="1">Belongs to the fasciclin-like AGP family.</text>
</comment>
<keyword evidence="2" id="KW-0472">Membrane</keyword>
<evidence type="ECO:0000256" key="2">
    <source>
        <dbReference type="SAM" id="Phobius"/>
    </source>
</evidence>
<accession>A0A7J6HH32</accession>
<evidence type="ECO:0000313" key="5">
    <source>
        <dbReference type="Proteomes" id="UP000583929"/>
    </source>
</evidence>
<dbReference type="AlphaFoldDB" id="A0A7J6HH32"/>
<proteinExistence type="inferred from homology"/>
<reference evidence="4 5" key="1">
    <citation type="journal article" date="2020" name="bioRxiv">
        <title>Sequence and annotation of 42 cannabis genomes reveals extensive copy number variation in cannabinoid synthesis and pathogen resistance genes.</title>
        <authorList>
            <person name="Mckernan K.J."/>
            <person name="Helbert Y."/>
            <person name="Kane L.T."/>
            <person name="Ebling H."/>
            <person name="Zhang L."/>
            <person name="Liu B."/>
            <person name="Eaton Z."/>
            <person name="Mclaughlin S."/>
            <person name="Kingan S."/>
            <person name="Baybayan P."/>
            <person name="Concepcion G."/>
            <person name="Jordan M."/>
            <person name="Riva A."/>
            <person name="Barbazuk W."/>
            <person name="Harkins T."/>
        </authorList>
    </citation>
    <scope>NUCLEOTIDE SEQUENCE [LARGE SCALE GENOMIC DNA]</scope>
    <source>
        <strain evidence="5">cv. Jamaican Lion 4</strain>
        <tissue evidence="4">Leaf</tissue>
    </source>
</reference>
<feature type="domain" description="FAS1" evidence="3">
    <location>
        <begin position="82"/>
        <end position="179"/>
    </location>
</feature>
<dbReference type="InterPro" id="IPR036378">
    <property type="entry name" value="FAS1_dom_sf"/>
</dbReference>
<organism evidence="4 5">
    <name type="scientific">Cannabis sativa</name>
    <name type="common">Hemp</name>
    <name type="synonym">Marijuana</name>
    <dbReference type="NCBI Taxonomy" id="3483"/>
    <lineage>
        <taxon>Eukaryota</taxon>
        <taxon>Viridiplantae</taxon>
        <taxon>Streptophyta</taxon>
        <taxon>Embryophyta</taxon>
        <taxon>Tracheophyta</taxon>
        <taxon>Spermatophyta</taxon>
        <taxon>Magnoliopsida</taxon>
        <taxon>eudicotyledons</taxon>
        <taxon>Gunneridae</taxon>
        <taxon>Pentapetalae</taxon>
        <taxon>rosids</taxon>
        <taxon>fabids</taxon>
        <taxon>Rosales</taxon>
        <taxon>Cannabaceae</taxon>
        <taxon>Cannabis</taxon>
    </lineage>
</organism>
<feature type="transmembrane region" description="Helical" evidence="2">
    <location>
        <begin position="12"/>
        <end position="30"/>
    </location>
</feature>